<comment type="similarity">
    <text evidence="1">Belongs to the glycosyl hydrolase 2 family.</text>
</comment>
<evidence type="ECO:0000256" key="4">
    <source>
        <dbReference type="SAM" id="SignalP"/>
    </source>
</evidence>
<feature type="chain" id="PRO_5036689468" evidence="4">
    <location>
        <begin position="24"/>
        <end position="884"/>
    </location>
</feature>
<reference evidence="8" key="1">
    <citation type="submission" date="2020-10" db="EMBL/GenBank/DDBJ databases">
        <title>Mucilaginibacter mali sp. nov., isolated from rhizosphere soil of apple orchard.</title>
        <authorList>
            <person name="Lee J.-S."/>
            <person name="Kim H.S."/>
            <person name="Kim J.-S."/>
        </authorList>
    </citation>
    <scope>NUCLEOTIDE SEQUENCE</scope>
    <source>
        <strain evidence="8">KCTC 22746</strain>
    </source>
</reference>
<evidence type="ECO:0000256" key="3">
    <source>
        <dbReference type="ARBA" id="ARBA00023295"/>
    </source>
</evidence>
<evidence type="ECO:0000256" key="2">
    <source>
        <dbReference type="ARBA" id="ARBA00022801"/>
    </source>
</evidence>
<dbReference type="Pfam" id="PF22666">
    <property type="entry name" value="Glyco_hydro_2_N2"/>
    <property type="match status" value="1"/>
</dbReference>
<dbReference type="InterPro" id="IPR017853">
    <property type="entry name" value="GH"/>
</dbReference>
<dbReference type="PANTHER" id="PTHR43536">
    <property type="entry name" value="MANNOSYLGLYCOPROTEIN ENDO-BETA-MANNOSIDASE"/>
    <property type="match status" value="1"/>
</dbReference>
<protein>
    <submittedName>
        <fullName evidence="8">Beta galactosidase jelly roll domain-containing protein</fullName>
    </submittedName>
</protein>
<proteinExistence type="inferred from homology"/>
<dbReference type="SUPFAM" id="SSF51445">
    <property type="entry name" value="(Trans)glycosidases"/>
    <property type="match status" value="1"/>
</dbReference>
<dbReference type="PANTHER" id="PTHR43536:SF1">
    <property type="entry name" value="MANNOSYLGLYCOPROTEIN ENDO-BETA-MANNOSIDASE"/>
    <property type="match status" value="1"/>
</dbReference>
<name>A0A929KU87_9SPHI</name>
<accession>A0A929KU87</accession>
<dbReference type="InterPro" id="IPR006102">
    <property type="entry name" value="Ig-like_GH2"/>
</dbReference>
<dbReference type="SUPFAM" id="SSF49785">
    <property type="entry name" value="Galactose-binding domain-like"/>
    <property type="match status" value="1"/>
</dbReference>
<dbReference type="InterPro" id="IPR041351">
    <property type="entry name" value="Ig_GlcNase"/>
</dbReference>
<keyword evidence="9" id="KW-1185">Reference proteome</keyword>
<dbReference type="EMBL" id="JADFFL010000001">
    <property type="protein sequence ID" value="MBE9660887.1"/>
    <property type="molecule type" value="Genomic_DNA"/>
</dbReference>
<dbReference type="InterPro" id="IPR054593">
    <property type="entry name" value="Beta-mannosidase-like_N2"/>
</dbReference>
<gene>
    <name evidence="8" type="ORF">IRJ16_03245</name>
</gene>
<dbReference type="Proteomes" id="UP000622475">
    <property type="component" value="Unassembled WGS sequence"/>
</dbReference>
<dbReference type="InterPro" id="IPR036156">
    <property type="entry name" value="Beta-gal/glucu_dom_sf"/>
</dbReference>
<dbReference type="Gene3D" id="2.60.120.260">
    <property type="entry name" value="Galactose-binding domain-like"/>
    <property type="match status" value="1"/>
</dbReference>
<feature type="domain" description="Glycoside hydrolase family 2 immunoglobulin-like beta-sandwich" evidence="5">
    <location>
        <begin position="213"/>
        <end position="332"/>
    </location>
</feature>
<evidence type="ECO:0000259" key="6">
    <source>
        <dbReference type="Pfam" id="PF18368"/>
    </source>
</evidence>
<organism evidence="8 9">
    <name type="scientific">Mucilaginibacter myungsuensis</name>
    <dbReference type="NCBI Taxonomy" id="649104"/>
    <lineage>
        <taxon>Bacteria</taxon>
        <taxon>Pseudomonadati</taxon>
        <taxon>Bacteroidota</taxon>
        <taxon>Sphingobacteriia</taxon>
        <taxon>Sphingobacteriales</taxon>
        <taxon>Sphingobacteriaceae</taxon>
        <taxon>Mucilaginibacter</taxon>
    </lineage>
</organism>
<dbReference type="GO" id="GO:0005975">
    <property type="term" value="P:carbohydrate metabolic process"/>
    <property type="evidence" value="ECO:0007669"/>
    <property type="project" value="InterPro"/>
</dbReference>
<keyword evidence="3" id="KW-0326">Glycosidase</keyword>
<dbReference type="InterPro" id="IPR008979">
    <property type="entry name" value="Galactose-bd-like_sf"/>
</dbReference>
<keyword evidence="4" id="KW-0732">Signal</keyword>
<feature type="domain" description="Beta-mannosidase-like galactose-binding" evidence="7">
    <location>
        <begin position="57"/>
        <end position="180"/>
    </location>
</feature>
<feature type="signal peptide" evidence="4">
    <location>
        <begin position="1"/>
        <end position="23"/>
    </location>
</feature>
<evidence type="ECO:0000259" key="5">
    <source>
        <dbReference type="Pfam" id="PF00703"/>
    </source>
</evidence>
<dbReference type="Gene3D" id="3.20.20.80">
    <property type="entry name" value="Glycosidases"/>
    <property type="match status" value="1"/>
</dbReference>
<keyword evidence="2" id="KW-0378">Hydrolase</keyword>
<comment type="caution">
    <text evidence="8">The sequence shown here is derived from an EMBL/GenBank/DDBJ whole genome shotgun (WGS) entry which is preliminary data.</text>
</comment>
<dbReference type="AlphaFoldDB" id="A0A929KU87"/>
<dbReference type="RefSeq" id="WP_194110075.1">
    <property type="nucleotide sequence ID" value="NZ_JADFFL010000001.1"/>
</dbReference>
<dbReference type="Pfam" id="PF00703">
    <property type="entry name" value="Glyco_hydro_2"/>
    <property type="match status" value="1"/>
</dbReference>
<dbReference type="SUPFAM" id="SSF49303">
    <property type="entry name" value="beta-Galactosidase/glucuronidase domain"/>
    <property type="match status" value="3"/>
</dbReference>
<dbReference type="Gene3D" id="2.60.40.10">
    <property type="entry name" value="Immunoglobulins"/>
    <property type="match status" value="3"/>
</dbReference>
<sequence>MKIFARLLIAIIALCINNLSADAQSALPALKWQLAAQSDVKEQPLQVSMPGFNLPNAVNAIVPGTVFYSYVKAGKEQDPDYAENIYKVDAAKYNKPFWYRTEFVTPTLSNDKRIWLNFDGINKRGKVYLNGKHIGTVNGLADKRKYDITGILNKGKTNALAVLVFTPNTTHGLANREAPTYLSSGSWDWMPAVPGLNSGLTDKVYLTTSGPVTIDAPWVKVDLPNKDLAELNVNVALNNASDQAVTGRVKFVINPGNIVVTGPVITLKANSEQSVKYTKADFAQLAIKNPKLWWPNGYGGKADGTQHLYNCSASFVVGNADSETVSKVFGIRKVTSDTTAVNGPLRLYVNDVPILLKGGNWGMSDYMLKVRENDYDARIKFHREMNFNMIRNWTGEVTDEAFYDYCDKYGIMVWDDFWLNNFGPIDSLGVFKINAIAKVKKLRNHPSITVWCGANEGLPQGSPTSPLSLVIKDAIRENDGDDKLYIDRSNAGPTNPNFSIHGGSKMLSGSGNWSNTDPKTYFTDPKNGYLFSKDSYGLRSELGAAAFVNIESFKKFMPKENWVAPTQKDVESKTNMWARHYFSTDGALGGGSEPVKYINFINKSYGAATSIEDFCKKAQLQNVETTKAMFEAWNDHMWKDATGLLMWMSQSAYPSMIWQTYDYYYDLTGAYFGAKTACEPVHIQWNAANNSVKVINNKAYAIKGLTAEAVVYNTDGKPAAGYSQSKKLDVTPSSATEAFVAFEGKGDRSNLSDVHFLKLKLKDAVGKTISENFYWMGKNYLDYTALNKLPSVGKDLSVSAPRVTVAIDGASKVLNYVISNRSNKTAAFGIRAQLLDNKGEQILPAFISDSYFSLMQGEVKTVTVEVDAKMLIKGYKLDVKAYNE</sequence>
<evidence type="ECO:0000313" key="9">
    <source>
        <dbReference type="Proteomes" id="UP000622475"/>
    </source>
</evidence>
<dbReference type="InterPro" id="IPR043534">
    <property type="entry name" value="EBDG/EBM"/>
</dbReference>
<dbReference type="Pfam" id="PF18368">
    <property type="entry name" value="Ig_GlcNase"/>
    <property type="match status" value="1"/>
</dbReference>
<evidence type="ECO:0000313" key="8">
    <source>
        <dbReference type="EMBL" id="MBE9660887.1"/>
    </source>
</evidence>
<evidence type="ECO:0000259" key="7">
    <source>
        <dbReference type="Pfam" id="PF22666"/>
    </source>
</evidence>
<evidence type="ECO:0000256" key="1">
    <source>
        <dbReference type="ARBA" id="ARBA00007401"/>
    </source>
</evidence>
<dbReference type="GO" id="GO:0004553">
    <property type="term" value="F:hydrolase activity, hydrolyzing O-glycosyl compounds"/>
    <property type="evidence" value="ECO:0007669"/>
    <property type="project" value="InterPro"/>
</dbReference>
<feature type="domain" description="Exo-beta-D-glucosaminidase Ig-fold" evidence="6">
    <location>
        <begin position="772"/>
        <end position="883"/>
    </location>
</feature>
<dbReference type="InterPro" id="IPR013783">
    <property type="entry name" value="Ig-like_fold"/>
</dbReference>